<name>A0A0C3D585_OIDMZ</name>
<protein>
    <recommendedName>
        <fullName evidence="4">tRNA 2'-phosphotransferase 1</fullName>
    </recommendedName>
</protein>
<feature type="compositionally biased region" description="Basic residues" evidence="1">
    <location>
        <begin position="300"/>
        <end position="314"/>
    </location>
</feature>
<dbReference type="HOGENOM" id="CLU_852584_0_0_1"/>
<proteinExistence type="predicted"/>
<dbReference type="FunCoup" id="A0A0C3D585">
    <property type="interactions" value="247"/>
</dbReference>
<dbReference type="InterPro" id="IPR002745">
    <property type="entry name" value="Ptrans_KptA/Tpt1"/>
</dbReference>
<dbReference type="OrthoDB" id="419694at2759"/>
<feature type="region of interest" description="Disordered" evidence="1">
    <location>
        <begin position="297"/>
        <end position="331"/>
    </location>
</feature>
<feature type="region of interest" description="Disordered" evidence="1">
    <location>
        <begin position="1"/>
        <end position="50"/>
    </location>
</feature>
<dbReference type="SUPFAM" id="SSF56399">
    <property type="entry name" value="ADP-ribosylation"/>
    <property type="match status" value="1"/>
</dbReference>
<evidence type="ECO:0000256" key="1">
    <source>
        <dbReference type="SAM" id="MobiDB-lite"/>
    </source>
</evidence>
<organism evidence="2 3">
    <name type="scientific">Oidiodendron maius (strain Zn)</name>
    <dbReference type="NCBI Taxonomy" id="913774"/>
    <lineage>
        <taxon>Eukaryota</taxon>
        <taxon>Fungi</taxon>
        <taxon>Dikarya</taxon>
        <taxon>Ascomycota</taxon>
        <taxon>Pezizomycotina</taxon>
        <taxon>Leotiomycetes</taxon>
        <taxon>Leotiomycetes incertae sedis</taxon>
        <taxon>Myxotrichaceae</taxon>
        <taxon>Oidiodendron</taxon>
    </lineage>
</organism>
<dbReference type="InParanoid" id="A0A0C3D585"/>
<dbReference type="PANTHER" id="PTHR12684">
    <property type="entry name" value="PUTATIVE PHOSPHOTRANSFERASE"/>
    <property type="match status" value="1"/>
</dbReference>
<keyword evidence="3" id="KW-1185">Reference proteome</keyword>
<dbReference type="AlphaFoldDB" id="A0A0C3D585"/>
<reference evidence="3" key="2">
    <citation type="submission" date="2015-01" db="EMBL/GenBank/DDBJ databases">
        <title>Evolutionary Origins and Diversification of the Mycorrhizal Mutualists.</title>
        <authorList>
            <consortium name="DOE Joint Genome Institute"/>
            <consortium name="Mycorrhizal Genomics Consortium"/>
            <person name="Kohler A."/>
            <person name="Kuo A."/>
            <person name="Nagy L.G."/>
            <person name="Floudas D."/>
            <person name="Copeland A."/>
            <person name="Barry K.W."/>
            <person name="Cichocki N."/>
            <person name="Veneault-Fourrey C."/>
            <person name="LaButti K."/>
            <person name="Lindquist E.A."/>
            <person name="Lipzen A."/>
            <person name="Lundell T."/>
            <person name="Morin E."/>
            <person name="Murat C."/>
            <person name="Riley R."/>
            <person name="Ohm R."/>
            <person name="Sun H."/>
            <person name="Tunlid A."/>
            <person name="Henrissat B."/>
            <person name="Grigoriev I.V."/>
            <person name="Hibbett D.S."/>
            <person name="Martin F."/>
        </authorList>
    </citation>
    <scope>NUCLEOTIDE SEQUENCE [LARGE SCALE GENOMIC DNA]</scope>
    <source>
        <strain evidence="3">Zn</strain>
    </source>
</reference>
<sequence>MAAAVLPSMQGLTLDREIMPPSPVSQNSTRHGRSRHGGSMAKSKARGRGYSVVDEREGLIAKALSRALKRTVEEDDKQEEGDGKLVADSEGWVDCEEVLEQPTLAALQVTLSELQALVSSPSSKSRFSLKPLPEAEKDSSDASDYLIRANPIQSTQAVSAPTAATLIPLTTESDDIPDLIIYETSYANYPLILASGGIKRAGGQAHLQFSPLKIQEDGTEIRPSNDIDVSIYIDLRAVMAANDKITWARAENGNILTEGDAIGAIDKKYWKRVVARRADIGILYEDGEVRKEVPIGLRGKGVKGKRGGGKGKTRGLKEMKATSEDDSTGSD</sequence>
<dbReference type="Proteomes" id="UP000054321">
    <property type="component" value="Unassembled WGS sequence"/>
</dbReference>
<accession>A0A0C3D585</accession>
<gene>
    <name evidence="2" type="ORF">OIDMADRAFT_113226</name>
</gene>
<evidence type="ECO:0000313" key="2">
    <source>
        <dbReference type="EMBL" id="KIN06464.1"/>
    </source>
</evidence>
<dbReference type="GO" id="GO:0006388">
    <property type="term" value="P:tRNA splicing, via endonucleolytic cleavage and ligation"/>
    <property type="evidence" value="ECO:0007669"/>
    <property type="project" value="TreeGrafter"/>
</dbReference>
<evidence type="ECO:0008006" key="4">
    <source>
        <dbReference type="Google" id="ProtNLM"/>
    </source>
</evidence>
<reference evidence="2 3" key="1">
    <citation type="submission" date="2014-04" db="EMBL/GenBank/DDBJ databases">
        <authorList>
            <consortium name="DOE Joint Genome Institute"/>
            <person name="Kuo A."/>
            <person name="Martino E."/>
            <person name="Perotto S."/>
            <person name="Kohler A."/>
            <person name="Nagy L.G."/>
            <person name="Floudas D."/>
            <person name="Copeland A."/>
            <person name="Barry K.W."/>
            <person name="Cichocki N."/>
            <person name="Veneault-Fourrey C."/>
            <person name="LaButti K."/>
            <person name="Lindquist E.A."/>
            <person name="Lipzen A."/>
            <person name="Lundell T."/>
            <person name="Morin E."/>
            <person name="Murat C."/>
            <person name="Sun H."/>
            <person name="Tunlid A."/>
            <person name="Henrissat B."/>
            <person name="Grigoriev I.V."/>
            <person name="Hibbett D.S."/>
            <person name="Martin F."/>
            <person name="Nordberg H.P."/>
            <person name="Cantor M.N."/>
            <person name="Hua S.X."/>
        </authorList>
    </citation>
    <scope>NUCLEOTIDE SEQUENCE [LARGE SCALE GENOMIC DNA]</scope>
    <source>
        <strain evidence="2 3">Zn</strain>
    </source>
</reference>
<dbReference type="EMBL" id="KN832871">
    <property type="protein sequence ID" value="KIN06464.1"/>
    <property type="molecule type" value="Genomic_DNA"/>
</dbReference>
<evidence type="ECO:0000313" key="3">
    <source>
        <dbReference type="Proteomes" id="UP000054321"/>
    </source>
</evidence>
<dbReference type="GO" id="GO:0000215">
    <property type="term" value="F:tRNA 2'-phosphotransferase activity"/>
    <property type="evidence" value="ECO:0007669"/>
    <property type="project" value="TreeGrafter"/>
</dbReference>
<dbReference type="Pfam" id="PF01885">
    <property type="entry name" value="PTS_2-RNA"/>
    <property type="match status" value="1"/>
</dbReference>
<dbReference type="STRING" id="913774.A0A0C3D585"/>
<dbReference type="PANTHER" id="PTHR12684:SF2">
    <property type="entry name" value="TRNA 2'-PHOSPHOTRANSFERASE 1"/>
    <property type="match status" value="1"/>
</dbReference>